<dbReference type="InterPro" id="IPR005102">
    <property type="entry name" value="Carbo-bd_X2"/>
</dbReference>
<keyword evidence="7" id="KW-1185">Reference proteome</keyword>
<dbReference type="SUPFAM" id="SSF110296">
    <property type="entry name" value="Oligoxyloglucan reducing end-specific cellobiohydrolase"/>
    <property type="match status" value="1"/>
</dbReference>
<dbReference type="EMBL" id="CP033433">
    <property type="protein sequence ID" value="AYQ75732.1"/>
    <property type="molecule type" value="Genomic_DNA"/>
</dbReference>
<feature type="domain" description="SLH" evidence="5">
    <location>
        <begin position="886"/>
        <end position="945"/>
    </location>
</feature>
<dbReference type="InterPro" id="IPR051465">
    <property type="entry name" value="Cell_Envelope_Struct_Comp"/>
</dbReference>
<evidence type="ECO:0000313" key="7">
    <source>
        <dbReference type="Proteomes" id="UP000269097"/>
    </source>
</evidence>
<evidence type="ECO:0000256" key="3">
    <source>
        <dbReference type="ARBA" id="ARBA00023277"/>
    </source>
</evidence>
<name>A0A3G3K5L7_9BACL</name>
<dbReference type="InterPro" id="IPR013783">
    <property type="entry name" value="Ig-like_fold"/>
</dbReference>
<evidence type="ECO:0000313" key="6">
    <source>
        <dbReference type="EMBL" id="AYQ75732.1"/>
    </source>
</evidence>
<keyword evidence="3" id="KW-0119">Carbohydrate metabolism</keyword>
<feature type="domain" description="SLH" evidence="5">
    <location>
        <begin position="755"/>
        <end position="814"/>
    </location>
</feature>
<evidence type="ECO:0000256" key="4">
    <source>
        <dbReference type="ARBA" id="ARBA00023326"/>
    </source>
</evidence>
<feature type="domain" description="SLH" evidence="5">
    <location>
        <begin position="815"/>
        <end position="878"/>
    </location>
</feature>
<organism evidence="6 7">
    <name type="scientific">Cohnella candidum</name>
    <dbReference type="NCBI Taxonomy" id="2674991"/>
    <lineage>
        <taxon>Bacteria</taxon>
        <taxon>Bacillati</taxon>
        <taxon>Bacillota</taxon>
        <taxon>Bacilli</taxon>
        <taxon>Bacillales</taxon>
        <taxon>Paenibacillaceae</taxon>
        <taxon>Cohnella</taxon>
    </lineage>
</organism>
<evidence type="ECO:0000256" key="2">
    <source>
        <dbReference type="ARBA" id="ARBA00023001"/>
    </source>
</evidence>
<keyword evidence="2" id="KW-0136">Cellulose degradation</keyword>
<dbReference type="Pfam" id="PF03442">
    <property type="entry name" value="CBM_X2"/>
    <property type="match status" value="2"/>
</dbReference>
<evidence type="ECO:0000259" key="5">
    <source>
        <dbReference type="PROSITE" id="PS51272"/>
    </source>
</evidence>
<reference evidence="6 7" key="1">
    <citation type="submission" date="2018-10" db="EMBL/GenBank/DDBJ databases">
        <title>Genome Sequence of Cohnella sp.</title>
        <authorList>
            <person name="Srinivasan S."/>
            <person name="Kim M.K."/>
        </authorList>
    </citation>
    <scope>NUCLEOTIDE SEQUENCE [LARGE SCALE GENOMIC DNA]</scope>
    <source>
        <strain evidence="6 7">18JY8-7</strain>
    </source>
</reference>
<dbReference type="SUPFAM" id="SSF81296">
    <property type="entry name" value="E set domains"/>
    <property type="match status" value="2"/>
</dbReference>
<proteinExistence type="predicted"/>
<dbReference type="KEGG" id="coh:EAV92_19000"/>
<keyword evidence="4" id="KW-0624">Polysaccharide degradation</keyword>
<dbReference type="GO" id="GO:0030245">
    <property type="term" value="P:cellulose catabolic process"/>
    <property type="evidence" value="ECO:0007669"/>
    <property type="project" value="UniProtKB-KW"/>
</dbReference>
<dbReference type="Proteomes" id="UP000269097">
    <property type="component" value="Chromosome"/>
</dbReference>
<evidence type="ECO:0000256" key="1">
    <source>
        <dbReference type="ARBA" id="ARBA00022729"/>
    </source>
</evidence>
<keyword evidence="1" id="KW-0732">Signal</keyword>
<accession>A0A3G3K5L7</accession>
<dbReference type="Gene3D" id="2.60.40.10">
    <property type="entry name" value="Immunoglobulins"/>
    <property type="match status" value="2"/>
</dbReference>
<protein>
    <recommendedName>
        <fullName evidence="5">SLH domain-containing protein</fullName>
    </recommendedName>
</protein>
<dbReference type="AlphaFoldDB" id="A0A3G3K5L7"/>
<gene>
    <name evidence="6" type="ORF">EAV92_19000</name>
</gene>
<sequence>MLLFSAVIMGRPETVWAGQGPIQKWNKVSSQSLSSIAYGNGIYVAITSGSNPKLVTSTDLVNWTEQNIANLTKPFNVVKFINGTFVVGTNYSDPITQTGATFLFSNNGTNWDARTVSQPPQFSITSVVYGNNTYVASSYFGEITTSTNGVNWTPPVRIVDRLSEVKFINGYFVAVGYKEKNKTMPEMGGNDSISTSTNGASWTTTMLQAVNGGPGLSTVASNGNNVIGASFTSVYRFSASDLNNISNQTIQDFNNNFFIKKLVYANTDGGTYIIVGTGGKIITSADTNNWTDESISDATSDFMDVIEAENTAVAVGTIGVYKRVPQVVNATINPGTGSFDKNTANQADVTTTVTLNGNTLSGIANGGTTLTLDTDYTVSGSTVTIKKEYLARQSIGTTTLTFSFSGGADQTLSITVSDTTPQNSAINPVTANFDKNAANQVDVTTTVTLNGNTLSGIVNGGTALTLDTDYTVSGSTVTIKKEYLARQSIGTTTLTFSFSGGADQTLSITVSDTTSTSSGSATSTTPEITNNVDVLVNGKVENAGTAATSKRNGQTVTTIVVDQKKLDDKLAAEEKGAVITIPVAAKSDVFIGELNGQMVKNMEGKQAVVEIKTDKAAYTLPAQQINIDAVSDKIGKSVSLQDIKVQIEIAAPTADKVKVVEDAAEKGTFTLVVPSVEFTVKAIYGEKTVEVSAFNAYVHRTIAIPDGVDPNKITTGIVVEPDGSVRHVPTKIVVIDGKYYATINSLTNSTYSVVWHPLAFSDVANHWAKGAVNDMGSRMVIEGTGGGQFSPDRDITRAEFAAIIVRGLGLKLDNGAPPFSDVKATDWYSGAVNTAYAYKLIAGFEDGTFRPNDNITREQAMVVLSKAMKVTGLKDKLSVPSAVAVLRPFGDAAEVSPWAQSSVADSVQAGIVSGRSDAKLVPTDFMTRAEVATMIQKLLQKSGLI</sequence>
<dbReference type="PROSITE" id="PS51272">
    <property type="entry name" value="SLH"/>
    <property type="match status" value="3"/>
</dbReference>
<dbReference type="PANTHER" id="PTHR43308:SF5">
    <property type="entry name" value="S-LAYER PROTEIN _ PEPTIDOGLYCAN ENDO-BETA-N-ACETYLGLUCOSAMINIDASE"/>
    <property type="match status" value="1"/>
</dbReference>
<dbReference type="InterPro" id="IPR001119">
    <property type="entry name" value="SLH_dom"/>
</dbReference>
<dbReference type="PANTHER" id="PTHR43308">
    <property type="entry name" value="OUTER MEMBRANE PROTEIN ALPHA-RELATED"/>
    <property type="match status" value="1"/>
</dbReference>
<dbReference type="InterPro" id="IPR014756">
    <property type="entry name" value="Ig_E-set"/>
</dbReference>
<dbReference type="Pfam" id="PF00395">
    <property type="entry name" value="SLH"/>
    <property type="match status" value="3"/>
</dbReference>